<dbReference type="InterPro" id="IPR031919">
    <property type="entry name" value="Fucosidase_C"/>
</dbReference>
<dbReference type="RefSeq" id="WP_158872029.1">
    <property type="nucleotide sequence ID" value="NZ_CP046401.1"/>
</dbReference>
<dbReference type="PRINTS" id="PR00741">
    <property type="entry name" value="GLHYDRLASE29"/>
</dbReference>
<feature type="domain" description="Alpha-L-fucosidase C-terminal" evidence="9">
    <location>
        <begin position="450"/>
        <end position="514"/>
    </location>
</feature>
<keyword evidence="4" id="KW-0732">Signal</keyword>
<dbReference type="Pfam" id="PF01120">
    <property type="entry name" value="Alpha_L_fucos"/>
    <property type="match status" value="1"/>
</dbReference>
<dbReference type="PANTHER" id="PTHR10030:SF37">
    <property type="entry name" value="ALPHA-L-FUCOSIDASE-RELATED"/>
    <property type="match status" value="1"/>
</dbReference>
<feature type="domain" description="Glycoside hydrolase family 29 N-terminal" evidence="8">
    <location>
        <begin position="24"/>
        <end position="415"/>
    </location>
</feature>
<dbReference type="Proteomes" id="UP000428260">
    <property type="component" value="Chromosome"/>
</dbReference>
<feature type="site" description="May be important for catalysis" evidence="7">
    <location>
        <position position="344"/>
    </location>
</feature>
<evidence type="ECO:0000256" key="2">
    <source>
        <dbReference type="ARBA" id="ARBA00007951"/>
    </source>
</evidence>
<dbReference type="EC" id="3.2.1.51" evidence="3"/>
<protein>
    <recommendedName>
        <fullName evidence="3">alpha-L-fucosidase</fullName>
        <ecNumber evidence="3">3.2.1.51</ecNumber>
    </recommendedName>
</protein>
<keyword evidence="11" id="KW-1185">Reference proteome</keyword>
<evidence type="ECO:0000313" key="10">
    <source>
        <dbReference type="EMBL" id="QGY47809.1"/>
    </source>
</evidence>
<evidence type="ECO:0000313" key="11">
    <source>
        <dbReference type="Proteomes" id="UP000428260"/>
    </source>
</evidence>
<evidence type="ECO:0000259" key="9">
    <source>
        <dbReference type="Pfam" id="PF16757"/>
    </source>
</evidence>
<dbReference type="GO" id="GO:0006004">
    <property type="term" value="P:fucose metabolic process"/>
    <property type="evidence" value="ECO:0007669"/>
    <property type="project" value="InterPro"/>
</dbReference>
<organism evidence="10 11">
    <name type="scientific">Maribellus comscasis</name>
    <dbReference type="NCBI Taxonomy" id="2681766"/>
    <lineage>
        <taxon>Bacteria</taxon>
        <taxon>Pseudomonadati</taxon>
        <taxon>Bacteroidota</taxon>
        <taxon>Bacteroidia</taxon>
        <taxon>Marinilabiliales</taxon>
        <taxon>Prolixibacteraceae</taxon>
        <taxon>Maribellus</taxon>
    </lineage>
</organism>
<dbReference type="PIRSF" id="PIRSF001092">
    <property type="entry name" value="Alpha-L-fucosidase"/>
    <property type="match status" value="1"/>
</dbReference>
<dbReference type="InterPro" id="IPR017853">
    <property type="entry name" value="GH"/>
</dbReference>
<evidence type="ECO:0000256" key="4">
    <source>
        <dbReference type="ARBA" id="ARBA00022729"/>
    </source>
</evidence>
<evidence type="ECO:0000256" key="6">
    <source>
        <dbReference type="ARBA" id="ARBA00023295"/>
    </source>
</evidence>
<keyword evidence="6" id="KW-0326">Glycosidase</keyword>
<reference evidence="10 11" key="1">
    <citation type="submission" date="2019-11" db="EMBL/GenBank/DDBJ databases">
        <authorList>
            <person name="Zheng R.K."/>
            <person name="Sun C.M."/>
        </authorList>
    </citation>
    <scope>NUCLEOTIDE SEQUENCE [LARGE SCALE GENOMIC DNA]</scope>
    <source>
        <strain evidence="10 11">WC007</strain>
    </source>
</reference>
<dbReference type="SMART" id="SM00812">
    <property type="entry name" value="Alpha_L_fucos"/>
    <property type="match status" value="1"/>
</dbReference>
<dbReference type="Gene3D" id="3.20.20.80">
    <property type="entry name" value="Glycosidases"/>
    <property type="match status" value="1"/>
</dbReference>
<gene>
    <name evidence="10" type="ORF">GM418_30385</name>
</gene>
<dbReference type="PANTHER" id="PTHR10030">
    <property type="entry name" value="ALPHA-L-FUCOSIDASE"/>
    <property type="match status" value="1"/>
</dbReference>
<dbReference type="InterPro" id="IPR000933">
    <property type="entry name" value="Glyco_hydro_29"/>
</dbReference>
<dbReference type="Gene3D" id="2.60.40.1180">
    <property type="entry name" value="Golgi alpha-mannosidase II"/>
    <property type="match status" value="1"/>
</dbReference>
<evidence type="ECO:0000256" key="5">
    <source>
        <dbReference type="ARBA" id="ARBA00022801"/>
    </source>
</evidence>
<dbReference type="InterPro" id="IPR013780">
    <property type="entry name" value="Glyco_hydro_b"/>
</dbReference>
<evidence type="ECO:0000256" key="3">
    <source>
        <dbReference type="ARBA" id="ARBA00012662"/>
    </source>
</evidence>
<dbReference type="EMBL" id="CP046401">
    <property type="protein sequence ID" value="QGY47809.1"/>
    <property type="molecule type" value="Genomic_DNA"/>
</dbReference>
<dbReference type="InterPro" id="IPR057739">
    <property type="entry name" value="Glyco_hydro_29_N"/>
</dbReference>
<dbReference type="AlphaFoldDB" id="A0A6I6K2B5"/>
<dbReference type="InterPro" id="IPR016286">
    <property type="entry name" value="FUC_metazoa-typ"/>
</dbReference>
<dbReference type="Pfam" id="PF16757">
    <property type="entry name" value="Fucosidase_C"/>
    <property type="match status" value="1"/>
</dbReference>
<dbReference type="GO" id="GO:0016139">
    <property type="term" value="P:glycoside catabolic process"/>
    <property type="evidence" value="ECO:0007669"/>
    <property type="project" value="TreeGrafter"/>
</dbReference>
<evidence type="ECO:0000259" key="8">
    <source>
        <dbReference type="Pfam" id="PF01120"/>
    </source>
</evidence>
<dbReference type="KEGG" id="mcos:GM418_30385"/>
<dbReference type="GO" id="GO:0005764">
    <property type="term" value="C:lysosome"/>
    <property type="evidence" value="ECO:0007669"/>
    <property type="project" value="TreeGrafter"/>
</dbReference>
<keyword evidence="5" id="KW-0378">Hydrolase</keyword>
<dbReference type="GO" id="GO:0004560">
    <property type="term" value="F:alpha-L-fucosidase activity"/>
    <property type="evidence" value="ECO:0007669"/>
    <property type="project" value="InterPro"/>
</dbReference>
<evidence type="ECO:0000256" key="1">
    <source>
        <dbReference type="ARBA" id="ARBA00004071"/>
    </source>
</evidence>
<accession>A0A6I6K2B5</accession>
<evidence type="ECO:0000256" key="7">
    <source>
        <dbReference type="PIRSR" id="PIRSR001092-1"/>
    </source>
</evidence>
<proteinExistence type="inferred from homology"/>
<name>A0A6I6K2B5_9BACT</name>
<sequence length="527" mass="60092">MKSVKSCLKYSWIILLFVIIALCNCQQPVQKQYEPTVSSLDSHPVPEWFNDAKFGIFIHWGVYAVPAFHEWYVEYMSPKSQWGHSPEGPPYTAEQGNLPDSVFRSKIRNGANKYHRGNYGADFEYDEFIPMFKAEKYNPENWAGLFKSAGAQYVVLTAKHGDEFALWPTKYTDRNAMDMGPHRDLAGDLLKEVRSMGMKMGFYHNTTYSFWDKRYPNKEWVDYMNNSIKELVDLYQPDILWGDVPVGPFRNNNGKPLGANHWNSKEVIAYFYNHSENPDQVVTNERWGLDTTASQALSDRSVSNSLWAKQAQRWNTGNGIFLGDFQTPERRNITGIFDSPWETCDALDPTSWGYNKQTPDDAYMTTNELVDYLADIVSKGGNLLINIGPRADGTIPEVMQNRLKGIGLWLSINGEAIYGTRPWKVFGEGPTVSEVGSWGREDGEYGFKSGDVRYTRKGNILFVILLEWPGSEIILKTLQGIDIKNISMLGSDESIRWEQTKDGIDVFLPPNPISLYANVLRFECVNL</sequence>
<comment type="similarity">
    <text evidence="2">Belongs to the glycosyl hydrolase 29 family.</text>
</comment>
<comment type="function">
    <text evidence="1">Alpha-L-fucosidase is responsible for hydrolyzing the alpha-1,6-linked fucose joined to the reducing-end N-acetylglucosamine of the carbohydrate moieties of glycoproteins.</text>
</comment>
<dbReference type="SUPFAM" id="SSF51445">
    <property type="entry name" value="(Trans)glycosidases"/>
    <property type="match status" value="1"/>
</dbReference>